<dbReference type="CDD" id="cd10449">
    <property type="entry name" value="GIY-YIG_SLX1_like"/>
    <property type="match status" value="1"/>
</dbReference>
<gene>
    <name evidence="2" type="ORF">FRZ61_10260</name>
</gene>
<dbReference type="Gene3D" id="3.40.1440.10">
    <property type="entry name" value="GIY-YIG endonuclease"/>
    <property type="match status" value="1"/>
</dbReference>
<evidence type="ECO:0000313" key="3">
    <source>
        <dbReference type="Proteomes" id="UP000325797"/>
    </source>
</evidence>
<accession>A0A5J6MWM8</accession>
<dbReference type="InterPro" id="IPR035901">
    <property type="entry name" value="GIY-YIG_endonuc_sf"/>
</dbReference>
<dbReference type="AlphaFoldDB" id="A0A5J6MWM8"/>
<protein>
    <recommendedName>
        <fullName evidence="1">GIY-YIG domain-containing protein</fullName>
    </recommendedName>
</protein>
<dbReference type="EMBL" id="CP042582">
    <property type="protein sequence ID" value="QEX21105.1"/>
    <property type="molecule type" value="Genomic_DNA"/>
</dbReference>
<feature type="domain" description="GIY-YIG" evidence="1">
    <location>
        <begin position="56"/>
        <end position="135"/>
    </location>
</feature>
<evidence type="ECO:0000259" key="1">
    <source>
        <dbReference type="PROSITE" id="PS50164"/>
    </source>
</evidence>
<dbReference type="Pfam" id="PF01541">
    <property type="entry name" value="GIY-YIG"/>
    <property type="match status" value="1"/>
</dbReference>
<organism evidence="2 3">
    <name type="scientific">Hypericibacter adhaerens</name>
    <dbReference type="NCBI Taxonomy" id="2602016"/>
    <lineage>
        <taxon>Bacteria</taxon>
        <taxon>Pseudomonadati</taxon>
        <taxon>Pseudomonadota</taxon>
        <taxon>Alphaproteobacteria</taxon>
        <taxon>Rhodospirillales</taxon>
        <taxon>Dongiaceae</taxon>
        <taxon>Hypericibacter</taxon>
    </lineage>
</organism>
<dbReference type="KEGG" id="hadh:FRZ61_10260"/>
<name>A0A5J6MWM8_9PROT</name>
<sequence>MQDMARFASYGSASRVGFSEAKRAKAAAPKPGGRRRAGARYGALRELRLGKSGGRRMIYVYILRSKEDADRYYVGVTADLRARLEKHNAGDVPHTSKYAPWVIKTYVAFSDEKQAFAFEKYLKSPSGRAFSKKRL</sequence>
<dbReference type="SUPFAM" id="SSF82771">
    <property type="entry name" value="GIY-YIG endonuclease"/>
    <property type="match status" value="1"/>
</dbReference>
<dbReference type="PROSITE" id="PS50164">
    <property type="entry name" value="GIY_YIG"/>
    <property type="match status" value="1"/>
</dbReference>
<dbReference type="Proteomes" id="UP000325797">
    <property type="component" value="Chromosome"/>
</dbReference>
<keyword evidence="3" id="KW-1185">Reference proteome</keyword>
<dbReference type="InterPro" id="IPR000305">
    <property type="entry name" value="GIY-YIG_endonuc"/>
</dbReference>
<proteinExistence type="predicted"/>
<evidence type="ECO:0000313" key="2">
    <source>
        <dbReference type="EMBL" id="QEX21105.1"/>
    </source>
</evidence>
<reference evidence="2 3" key="1">
    <citation type="submission" date="2019-08" db="EMBL/GenBank/DDBJ databases">
        <title>Hyperibacter terrae gen. nov., sp. nov. and Hyperibacter viscosus sp. nov., two new members in the family Rhodospirillaceae isolated from the rhizosphere of Hypericum perforatum.</title>
        <authorList>
            <person name="Noviana Z."/>
        </authorList>
    </citation>
    <scope>NUCLEOTIDE SEQUENCE [LARGE SCALE GENOMIC DNA]</scope>
    <source>
        <strain evidence="2 3">R5959</strain>
    </source>
</reference>